<dbReference type="RefSeq" id="XP_018191213.1">
    <property type="nucleotide sequence ID" value="XM_018335840.1"/>
</dbReference>
<reference evidence="2 3" key="1">
    <citation type="journal article" date="2016" name="Fungal Biol.">
        <title>The genome of Xylona heveae provides a window into fungal endophytism.</title>
        <authorList>
            <person name="Gazis R."/>
            <person name="Kuo A."/>
            <person name="Riley R."/>
            <person name="LaButti K."/>
            <person name="Lipzen A."/>
            <person name="Lin J."/>
            <person name="Amirebrahimi M."/>
            <person name="Hesse C.N."/>
            <person name="Spatafora J.W."/>
            <person name="Henrissat B."/>
            <person name="Hainaut M."/>
            <person name="Grigoriev I.V."/>
            <person name="Hibbett D.S."/>
        </authorList>
    </citation>
    <scope>NUCLEOTIDE SEQUENCE [LARGE SCALE GENOMIC DNA]</scope>
    <source>
        <strain evidence="2 3">TC161</strain>
    </source>
</reference>
<dbReference type="PANTHER" id="PTHR37332:SF1">
    <property type="entry name" value="ELMO DOMAIN-CONTAINING PROTEIN"/>
    <property type="match status" value="1"/>
</dbReference>
<name>A0A165J2Y4_XYLHT</name>
<keyword evidence="3" id="KW-1185">Reference proteome</keyword>
<dbReference type="GeneID" id="28900977"/>
<evidence type="ECO:0000313" key="3">
    <source>
        <dbReference type="Proteomes" id="UP000076632"/>
    </source>
</evidence>
<accession>A0A165J2Y4</accession>
<feature type="compositionally biased region" description="Low complexity" evidence="1">
    <location>
        <begin position="91"/>
        <end position="126"/>
    </location>
</feature>
<dbReference type="OrthoDB" id="14339at2759"/>
<dbReference type="PANTHER" id="PTHR37332">
    <property type="entry name" value="EXPRESSED PROTEIN"/>
    <property type="match status" value="1"/>
</dbReference>
<gene>
    <name evidence="2" type="ORF">L228DRAFT_280883</name>
</gene>
<feature type="compositionally biased region" description="Polar residues" evidence="1">
    <location>
        <begin position="70"/>
        <end position="83"/>
    </location>
</feature>
<sequence length="500" mass="53563">MSNPSFRLTAAASKDGGQLRAYPLSTLSRSITPDQLLSESDAAATGSTASLTRACNQPPLLRIHTADPDSPSSKGTCEPSSPLSRVHTCEAASLASAPSTSSPTGGSPSSISLRHSSPSTSPCSRKSSLRLFKSIDGSSESFLNNLSAGSRLSVTQSRKASNTLAMIVGGFSGRNRKDSENRTPSISQASSTNPASGSFAMAHVNTLSAFPNSGNIPVTSGPLNPQAVYQHIHDVASKRIATLDYLRKAHEGHIYWFNTVLFNKPDASRTSYFEQKKLSRRATNYLLLGISLPTILDLNTQGPYEYLRALHALLAEFETFQQIHPPDGSSSSSLSRARIPQMFKRATHAASVKGRRTSSAAEIGLPMSSVSDPSDLKSMASSVSSAGATTSFSFTSGDQELLPGEEYTHLLTPFLPFEPDYNETFATLCDVLIDCYTRIMTLVSSPEACAPQVDEVFTKADARIRKVIIAGVMKEFEDTSRTFARTELRGLGKMVLGGLM</sequence>
<proteinExistence type="predicted"/>
<feature type="region of interest" description="Disordered" evidence="1">
    <location>
        <begin position="171"/>
        <end position="195"/>
    </location>
</feature>
<evidence type="ECO:0000256" key="1">
    <source>
        <dbReference type="SAM" id="MobiDB-lite"/>
    </source>
</evidence>
<dbReference type="InParanoid" id="A0A165J2Y4"/>
<feature type="compositionally biased region" description="Polar residues" evidence="1">
    <location>
        <begin position="45"/>
        <end position="55"/>
    </location>
</feature>
<organism evidence="2 3">
    <name type="scientific">Xylona heveae (strain CBS 132557 / TC161)</name>
    <dbReference type="NCBI Taxonomy" id="1328760"/>
    <lineage>
        <taxon>Eukaryota</taxon>
        <taxon>Fungi</taxon>
        <taxon>Dikarya</taxon>
        <taxon>Ascomycota</taxon>
        <taxon>Pezizomycotina</taxon>
        <taxon>Xylonomycetes</taxon>
        <taxon>Xylonales</taxon>
        <taxon>Xylonaceae</taxon>
        <taxon>Xylona</taxon>
    </lineage>
</organism>
<dbReference type="EMBL" id="KV407455">
    <property type="protein sequence ID" value="KZF25658.1"/>
    <property type="molecule type" value="Genomic_DNA"/>
</dbReference>
<evidence type="ECO:0000313" key="2">
    <source>
        <dbReference type="EMBL" id="KZF25658.1"/>
    </source>
</evidence>
<dbReference type="AlphaFoldDB" id="A0A165J2Y4"/>
<protein>
    <submittedName>
        <fullName evidence="2">Uncharacterized protein</fullName>
    </submittedName>
</protein>
<feature type="region of interest" description="Disordered" evidence="1">
    <location>
        <begin position="38"/>
        <end position="126"/>
    </location>
</feature>
<feature type="compositionally biased region" description="Polar residues" evidence="1">
    <location>
        <begin position="182"/>
        <end position="195"/>
    </location>
</feature>
<dbReference type="Proteomes" id="UP000076632">
    <property type="component" value="Unassembled WGS sequence"/>
</dbReference>